<dbReference type="PANTHER" id="PTHR21533">
    <property type="entry name" value="LEUCINE-RICH PROTEIN"/>
    <property type="match status" value="1"/>
</dbReference>
<evidence type="ECO:0000313" key="1">
    <source>
        <dbReference type="EMBL" id="KAJ8037558.1"/>
    </source>
</evidence>
<sequence>MMKNMSLRNKFAVKKTPPRRSLSLNNLNNLESSIREEHYGLNYDAPKIKIAGQEFKFDDENGMWTSEAGGSGVGQKEFLKMKKQNQGLQEENNLLKLKIELLLDMLAECTAEKHLLEKDLGEVSSYRGSRKK</sequence>
<organism evidence="1 2">
    <name type="scientific">Holothuria leucospilota</name>
    <name type="common">Black long sea cucumber</name>
    <name type="synonym">Mertensiothuria leucospilota</name>
    <dbReference type="NCBI Taxonomy" id="206669"/>
    <lineage>
        <taxon>Eukaryota</taxon>
        <taxon>Metazoa</taxon>
        <taxon>Echinodermata</taxon>
        <taxon>Eleutherozoa</taxon>
        <taxon>Echinozoa</taxon>
        <taxon>Holothuroidea</taxon>
        <taxon>Aspidochirotacea</taxon>
        <taxon>Aspidochirotida</taxon>
        <taxon>Holothuriidae</taxon>
        <taxon>Holothuria</taxon>
    </lineage>
</organism>
<dbReference type="PANTHER" id="PTHR21533:SF19">
    <property type="entry name" value="LEUCINE-RICH PROTEIN"/>
    <property type="match status" value="1"/>
</dbReference>
<reference evidence="1" key="1">
    <citation type="submission" date="2021-10" db="EMBL/GenBank/DDBJ databases">
        <title>Tropical sea cucumber genome reveals ecological adaptation and Cuvierian tubules defense mechanism.</title>
        <authorList>
            <person name="Chen T."/>
        </authorList>
    </citation>
    <scope>NUCLEOTIDE SEQUENCE</scope>
    <source>
        <strain evidence="1">Nanhai2018</strain>
        <tissue evidence="1">Muscle</tissue>
    </source>
</reference>
<accession>A0A9Q1H9M0</accession>
<keyword evidence="2" id="KW-1185">Reference proteome</keyword>
<dbReference type="EMBL" id="JAIZAY010000008">
    <property type="protein sequence ID" value="KAJ8037558.1"/>
    <property type="molecule type" value="Genomic_DNA"/>
</dbReference>
<dbReference type="InterPro" id="IPR028118">
    <property type="entry name" value="Chibby_fam"/>
</dbReference>
<dbReference type="AlphaFoldDB" id="A0A9Q1H9M0"/>
<gene>
    <name evidence="1" type="ORF">HOLleu_18401</name>
</gene>
<comment type="caution">
    <text evidence="1">The sequence shown here is derived from an EMBL/GenBank/DDBJ whole genome shotgun (WGS) entry which is preliminary data.</text>
</comment>
<proteinExistence type="predicted"/>
<evidence type="ECO:0000313" key="2">
    <source>
        <dbReference type="Proteomes" id="UP001152320"/>
    </source>
</evidence>
<name>A0A9Q1H9M0_HOLLE</name>
<dbReference type="Pfam" id="PF14645">
    <property type="entry name" value="Chibby"/>
    <property type="match status" value="1"/>
</dbReference>
<dbReference type="Proteomes" id="UP001152320">
    <property type="component" value="Chromosome 8"/>
</dbReference>
<dbReference type="OrthoDB" id="2145765at2759"/>
<protein>
    <submittedName>
        <fullName evidence="1">Protein chibby-like 1</fullName>
    </submittedName>
</protein>